<feature type="region of interest" description="Disordered" evidence="2">
    <location>
        <begin position="1"/>
        <end position="21"/>
    </location>
</feature>
<dbReference type="InParanoid" id="A0A151GNY5"/>
<dbReference type="GeneID" id="63718461"/>
<feature type="compositionally biased region" description="Basic and acidic residues" evidence="2">
    <location>
        <begin position="169"/>
        <end position="183"/>
    </location>
</feature>
<evidence type="ECO:0000259" key="3">
    <source>
        <dbReference type="Pfam" id="PF22784"/>
    </source>
</evidence>
<dbReference type="RefSeq" id="XP_040658152.1">
    <property type="nucleotide sequence ID" value="XM_040803119.1"/>
</dbReference>
<name>A0A151GNY5_DRECN</name>
<comment type="caution">
    <text evidence="4">The sequence shown here is derived from an EMBL/GenBank/DDBJ whole genome shotgun (WGS) entry which is preliminary data.</text>
</comment>
<dbReference type="GO" id="GO:0016791">
    <property type="term" value="F:phosphatase activity"/>
    <property type="evidence" value="ECO:0007669"/>
    <property type="project" value="UniProtKB-ARBA"/>
</dbReference>
<dbReference type="EMBL" id="LAYC01000002">
    <property type="protein sequence ID" value="KYK58800.1"/>
    <property type="molecule type" value="Genomic_DNA"/>
</dbReference>
<feature type="compositionally biased region" description="Polar residues" evidence="2">
    <location>
        <begin position="9"/>
        <end position="18"/>
    </location>
</feature>
<organism evidence="4 5">
    <name type="scientific">Drechmeria coniospora</name>
    <name type="common">Nematophagous fungus</name>
    <name type="synonym">Meria coniospora</name>
    <dbReference type="NCBI Taxonomy" id="98403"/>
    <lineage>
        <taxon>Eukaryota</taxon>
        <taxon>Fungi</taxon>
        <taxon>Dikarya</taxon>
        <taxon>Ascomycota</taxon>
        <taxon>Pezizomycotina</taxon>
        <taxon>Sordariomycetes</taxon>
        <taxon>Hypocreomycetidae</taxon>
        <taxon>Hypocreales</taxon>
        <taxon>Ophiocordycipitaceae</taxon>
        <taxon>Drechmeria</taxon>
    </lineage>
</organism>
<sequence length="614" mass="68567">MADTDRLFASSSPNYNGRDSSHRITTETIEYLRANNITNIISLNEEANSDHIIRALAAANIAYTPLPVMDYLSPTLHELERGWESFLQHRSGTLIWCGYGYGRTGTMITALQMYSQQQRSEFRPWTSDDYRSNFVESESQIHTLNQLQSSIQLGSHHEPMDIDATQQEVKSDKDEPMDVDDQHTAGGARPKLRPVDQPPTVRQAANEPMDVDDEHIAGGARLEPRPVDQPPTVRQAADEPMEVDRQVDDSMIERLRLGSFTGLSCPALLNFVLQQYGSSPRRRSTPSLSIVMPTAQASATADCITARQALIQQESRSHCRKIKNLEIGIKIANVFTAGTYDTIGAIVVGKSGTATFDVVDNPSKGFQSWVSVDMKSAFGSDTIDIDDVSSIKLTARGTIGIKPPILINDEWKVQGVMLRAKCSKTGYEAYDDAFVSLNSWYNHPSIWILNRLRTKTVVSLQIGPEDWHVTPCETINKLEYEFKLGDEFLAGTSDSISFTLGEEQGKNIEIGGNINRGFSRTDTVNLTYVFGSDTVEMHREGGTSGIFKFWFPTLGITFTATCAGLKQQMYMTKFASEDVWLGHDRYKEVVWTGDIAATDWHPKQFIPDPPKRVR</sequence>
<accession>A0A151GNY5</accession>
<feature type="region of interest" description="Disordered" evidence="2">
    <location>
        <begin position="166"/>
        <end position="212"/>
    </location>
</feature>
<reference evidence="4 5" key="1">
    <citation type="journal article" date="2016" name="Sci. Rep.">
        <title>Insights into Adaptations to a Near-Obligate Nematode Endoparasitic Lifestyle from the Finished Genome of Drechmeria coniospora.</title>
        <authorList>
            <person name="Zhang L."/>
            <person name="Zhou Z."/>
            <person name="Guo Q."/>
            <person name="Fokkens L."/>
            <person name="Miskei M."/>
            <person name="Pocsi I."/>
            <person name="Zhang W."/>
            <person name="Chen M."/>
            <person name="Wang L."/>
            <person name="Sun Y."/>
            <person name="Donzelli B.G."/>
            <person name="Gibson D.M."/>
            <person name="Nelson D.R."/>
            <person name="Luo J.G."/>
            <person name="Rep M."/>
            <person name="Liu H."/>
            <person name="Yang S."/>
            <person name="Wang J."/>
            <person name="Krasnoff S.B."/>
            <person name="Xu Y."/>
            <person name="Molnar I."/>
            <person name="Lin M."/>
        </authorList>
    </citation>
    <scope>NUCLEOTIDE SEQUENCE [LARGE SCALE GENOMIC DNA]</scope>
    <source>
        <strain evidence="4 5">ARSEF 6962</strain>
    </source>
</reference>
<dbReference type="Pfam" id="PF22784">
    <property type="entry name" value="PTP-SAK"/>
    <property type="match status" value="1"/>
</dbReference>
<evidence type="ECO:0000256" key="2">
    <source>
        <dbReference type="SAM" id="MobiDB-lite"/>
    </source>
</evidence>
<dbReference type="Gene3D" id="3.90.190.10">
    <property type="entry name" value="Protein tyrosine phosphatase superfamily"/>
    <property type="match status" value="1"/>
</dbReference>
<keyword evidence="1" id="KW-0378">Hydrolase</keyword>
<dbReference type="Proteomes" id="UP000076580">
    <property type="component" value="Chromosome 02"/>
</dbReference>
<evidence type="ECO:0000313" key="4">
    <source>
        <dbReference type="EMBL" id="KYK58800.1"/>
    </source>
</evidence>
<dbReference type="InterPro" id="IPR029021">
    <property type="entry name" value="Prot-tyrosine_phosphatase-like"/>
</dbReference>
<evidence type="ECO:0000313" key="5">
    <source>
        <dbReference type="Proteomes" id="UP000076580"/>
    </source>
</evidence>
<dbReference type="STRING" id="98403.A0A151GNY5"/>
<proteinExistence type="predicted"/>
<dbReference type="InterPro" id="IPR057023">
    <property type="entry name" value="PTP-SAK"/>
</dbReference>
<keyword evidence="5" id="KW-1185">Reference proteome</keyword>
<gene>
    <name evidence="4" type="ORF">DCS_05818</name>
</gene>
<protein>
    <recommendedName>
        <fullName evidence="3">Swiss Army Knife protein DSP-PTPase phosphatase domain-containing protein</fullName>
    </recommendedName>
</protein>
<dbReference type="SUPFAM" id="SSF52799">
    <property type="entry name" value="(Phosphotyrosine protein) phosphatases II"/>
    <property type="match status" value="1"/>
</dbReference>
<evidence type="ECO:0000256" key="1">
    <source>
        <dbReference type="ARBA" id="ARBA00022801"/>
    </source>
</evidence>
<dbReference type="AlphaFoldDB" id="A0A151GNY5"/>
<feature type="domain" description="Swiss Army Knife protein DSP-PTPase phosphatase" evidence="3">
    <location>
        <begin position="24"/>
        <end position="148"/>
    </location>
</feature>